<evidence type="ECO:0000313" key="1">
    <source>
        <dbReference type="EMBL" id="GFR68914.1"/>
    </source>
</evidence>
<proteinExistence type="predicted"/>
<reference evidence="1 2" key="1">
    <citation type="journal article" date="2021" name="Elife">
        <title>Chloroplast acquisition without the gene transfer in kleptoplastic sea slugs, Plakobranchus ocellatus.</title>
        <authorList>
            <person name="Maeda T."/>
            <person name="Takahashi S."/>
            <person name="Yoshida T."/>
            <person name="Shimamura S."/>
            <person name="Takaki Y."/>
            <person name="Nagai Y."/>
            <person name="Toyoda A."/>
            <person name="Suzuki Y."/>
            <person name="Arimoto A."/>
            <person name="Ishii H."/>
            <person name="Satoh N."/>
            <person name="Nishiyama T."/>
            <person name="Hasebe M."/>
            <person name="Maruyama T."/>
            <person name="Minagawa J."/>
            <person name="Obokata J."/>
            <person name="Shigenobu S."/>
        </authorList>
    </citation>
    <scope>NUCLEOTIDE SEQUENCE [LARGE SCALE GENOMIC DNA]</scope>
</reference>
<comment type="caution">
    <text evidence="1">The sequence shown here is derived from an EMBL/GenBank/DDBJ whole genome shotgun (WGS) entry which is preliminary data.</text>
</comment>
<evidence type="ECO:0000313" key="2">
    <source>
        <dbReference type="Proteomes" id="UP000762676"/>
    </source>
</evidence>
<organism evidence="1 2">
    <name type="scientific">Elysia marginata</name>
    <dbReference type="NCBI Taxonomy" id="1093978"/>
    <lineage>
        <taxon>Eukaryota</taxon>
        <taxon>Metazoa</taxon>
        <taxon>Spiralia</taxon>
        <taxon>Lophotrochozoa</taxon>
        <taxon>Mollusca</taxon>
        <taxon>Gastropoda</taxon>
        <taxon>Heterobranchia</taxon>
        <taxon>Euthyneura</taxon>
        <taxon>Panpulmonata</taxon>
        <taxon>Sacoglossa</taxon>
        <taxon>Placobranchoidea</taxon>
        <taxon>Plakobranchidae</taxon>
        <taxon>Elysia</taxon>
    </lineage>
</organism>
<accession>A0AAV4F759</accession>
<dbReference type="Proteomes" id="UP000762676">
    <property type="component" value="Unassembled WGS sequence"/>
</dbReference>
<protein>
    <submittedName>
        <fullName evidence="1">Uncharacterized protein</fullName>
    </submittedName>
</protein>
<sequence length="94" mass="9633">MDSFSAHAQDLAAGIDLDRTVAHTYATGLNPTATSGLDAITSPGQDATAFPDSGLTNAPHSGFVAVPNPSYIAVPVVQTQPLSLPMFLASTHLL</sequence>
<keyword evidence="2" id="KW-1185">Reference proteome</keyword>
<dbReference type="AlphaFoldDB" id="A0AAV4F759"/>
<dbReference type="EMBL" id="BMAT01007670">
    <property type="protein sequence ID" value="GFR68914.1"/>
    <property type="molecule type" value="Genomic_DNA"/>
</dbReference>
<gene>
    <name evidence="1" type="ORF">ElyMa_003745900</name>
</gene>
<name>A0AAV4F759_9GAST</name>